<dbReference type="Pfam" id="PF07690">
    <property type="entry name" value="MFS_1"/>
    <property type="match status" value="1"/>
</dbReference>
<keyword evidence="3 6" id="KW-0812">Transmembrane</keyword>
<dbReference type="InterPro" id="IPR011701">
    <property type="entry name" value="MFS"/>
</dbReference>
<dbReference type="PANTHER" id="PTHR23504:SF15">
    <property type="entry name" value="MAJOR FACILITATOR SUPERFAMILY (MFS) PROFILE DOMAIN-CONTAINING PROTEIN"/>
    <property type="match status" value="1"/>
</dbReference>
<dbReference type="PROSITE" id="PS50850">
    <property type="entry name" value="MFS"/>
    <property type="match status" value="1"/>
</dbReference>
<dbReference type="InterPro" id="IPR020846">
    <property type="entry name" value="MFS_dom"/>
</dbReference>
<organism evidence="8 9">
    <name type="scientific">Pyrrhoderma noxium</name>
    <dbReference type="NCBI Taxonomy" id="2282107"/>
    <lineage>
        <taxon>Eukaryota</taxon>
        <taxon>Fungi</taxon>
        <taxon>Dikarya</taxon>
        <taxon>Basidiomycota</taxon>
        <taxon>Agaricomycotina</taxon>
        <taxon>Agaricomycetes</taxon>
        <taxon>Hymenochaetales</taxon>
        <taxon>Hymenochaetaceae</taxon>
        <taxon>Pyrrhoderma</taxon>
    </lineage>
</organism>
<feature type="transmembrane region" description="Helical" evidence="6">
    <location>
        <begin position="407"/>
        <end position="429"/>
    </location>
</feature>
<evidence type="ECO:0000259" key="7">
    <source>
        <dbReference type="PROSITE" id="PS50850"/>
    </source>
</evidence>
<feature type="transmembrane region" description="Helical" evidence="6">
    <location>
        <begin position="335"/>
        <end position="356"/>
    </location>
</feature>
<feature type="transmembrane region" description="Helical" evidence="6">
    <location>
        <begin position="441"/>
        <end position="459"/>
    </location>
</feature>
<evidence type="ECO:0000313" key="9">
    <source>
        <dbReference type="Proteomes" id="UP000217199"/>
    </source>
</evidence>
<dbReference type="EMBL" id="NBII01000004">
    <property type="protein sequence ID" value="PAV19860.1"/>
    <property type="molecule type" value="Genomic_DNA"/>
</dbReference>
<dbReference type="Proteomes" id="UP000217199">
    <property type="component" value="Unassembled WGS sequence"/>
</dbReference>
<evidence type="ECO:0000256" key="2">
    <source>
        <dbReference type="ARBA" id="ARBA00022448"/>
    </source>
</evidence>
<dbReference type="SUPFAM" id="SSF103473">
    <property type="entry name" value="MFS general substrate transporter"/>
    <property type="match status" value="1"/>
</dbReference>
<keyword evidence="5 6" id="KW-0472">Membrane</keyword>
<dbReference type="InterPro" id="IPR036259">
    <property type="entry name" value="MFS_trans_sf"/>
</dbReference>
<dbReference type="Gene3D" id="1.20.1250.20">
    <property type="entry name" value="MFS general substrate transporter like domains"/>
    <property type="match status" value="1"/>
</dbReference>
<keyword evidence="2" id="KW-0813">Transport</keyword>
<keyword evidence="4 6" id="KW-1133">Transmembrane helix</keyword>
<evidence type="ECO:0000256" key="3">
    <source>
        <dbReference type="ARBA" id="ARBA00022692"/>
    </source>
</evidence>
<evidence type="ECO:0000256" key="6">
    <source>
        <dbReference type="SAM" id="Phobius"/>
    </source>
</evidence>
<evidence type="ECO:0000256" key="1">
    <source>
        <dbReference type="ARBA" id="ARBA00004141"/>
    </source>
</evidence>
<feature type="transmembrane region" description="Helical" evidence="6">
    <location>
        <begin position="94"/>
        <end position="115"/>
    </location>
</feature>
<gene>
    <name evidence="8" type="ORF">PNOK_0479400</name>
</gene>
<accession>A0A286UJV2</accession>
<evidence type="ECO:0000256" key="4">
    <source>
        <dbReference type="ARBA" id="ARBA00022989"/>
    </source>
</evidence>
<feature type="transmembrane region" description="Helical" evidence="6">
    <location>
        <begin position="368"/>
        <end position="386"/>
    </location>
</feature>
<dbReference type="PANTHER" id="PTHR23504">
    <property type="entry name" value="MAJOR FACILITATOR SUPERFAMILY DOMAIN-CONTAINING PROTEIN 10"/>
    <property type="match status" value="1"/>
</dbReference>
<name>A0A286UJV2_9AGAM</name>
<dbReference type="GO" id="GO:0016020">
    <property type="term" value="C:membrane"/>
    <property type="evidence" value="ECO:0007669"/>
    <property type="project" value="UniProtKB-SubCell"/>
</dbReference>
<comment type="subcellular location">
    <subcellularLocation>
        <location evidence="1">Membrane</location>
        <topology evidence="1">Multi-pass membrane protein</topology>
    </subcellularLocation>
</comment>
<keyword evidence="9" id="KW-1185">Reference proteome</keyword>
<proteinExistence type="predicted"/>
<comment type="caution">
    <text evidence="8">The sequence shown here is derived from an EMBL/GenBank/DDBJ whole genome shotgun (WGS) entry which is preliminary data.</text>
</comment>
<reference evidence="8 9" key="1">
    <citation type="journal article" date="2017" name="Mol. Ecol.">
        <title>Comparative and population genomic landscape of Phellinus noxius: A hypervariable fungus causing root rot in trees.</title>
        <authorList>
            <person name="Chung C.L."/>
            <person name="Lee T.J."/>
            <person name="Akiba M."/>
            <person name="Lee H.H."/>
            <person name="Kuo T.H."/>
            <person name="Liu D."/>
            <person name="Ke H.M."/>
            <person name="Yokoi T."/>
            <person name="Roa M.B."/>
            <person name="Lu M.J."/>
            <person name="Chang Y.Y."/>
            <person name="Ann P.J."/>
            <person name="Tsai J.N."/>
            <person name="Chen C.Y."/>
            <person name="Tzean S.S."/>
            <person name="Ota Y."/>
            <person name="Hattori T."/>
            <person name="Sahashi N."/>
            <person name="Liou R.F."/>
            <person name="Kikuchi T."/>
            <person name="Tsai I.J."/>
        </authorList>
    </citation>
    <scope>NUCLEOTIDE SEQUENCE [LARGE SCALE GENOMIC DNA]</scope>
    <source>
        <strain evidence="8 9">FFPRI411160</strain>
    </source>
</reference>
<sequence>MTKTGRRDSQCHERTSLLVDTQSLTRNPLDDEEQILSSASSSSTQTLTSTPVPWRAVSVILILNGIQPLAYELVFPFINQMILEIGVVDDPERVGYYSGVIESLFAVMSFLFVIPCSSISDRYGRKPVVLISIAILGLSTALFGFSRSYWFMIVTRALGGTSAASWSTMKVMLSELTDRSNQGQVFALFGVAYKVGQILGQPIGGLLSHPERAAAGCFTLRETKPRRKITERMNRSYGSCESEDTLAAEDKPSVPWISVFTPHVVSILTSLMTMVFTSETLFALYPLFAFTPVQYGGLGCSEATIGTHMAIRSFISILQMFLFAPMQRKFGTLRVYQMSMLVWPFTIAFFPILNLLKRWEVGSLLFDGVLFVYFVIWGFGNLSWPASSLMINDAAPSPDSLAAMNGISQLAIVLPQAVTPAFVTSTFAWSISTTLLNGNMIYVILFISVCLASIHCLTLKEPTTDWRDDFKNQSDD</sequence>
<evidence type="ECO:0000313" key="8">
    <source>
        <dbReference type="EMBL" id="PAV19860.1"/>
    </source>
</evidence>
<feature type="transmembrane region" description="Helical" evidence="6">
    <location>
        <begin position="52"/>
        <end position="74"/>
    </location>
</feature>
<dbReference type="OrthoDB" id="419616at2759"/>
<evidence type="ECO:0000256" key="5">
    <source>
        <dbReference type="ARBA" id="ARBA00023136"/>
    </source>
</evidence>
<protein>
    <submittedName>
        <fullName evidence="8">MFS general substrate transporter</fullName>
    </submittedName>
</protein>
<dbReference type="PRINTS" id="PR01035">
    <property type="entry name" value="TCRTETA"/>
</dbReference>
<feature type="domain" description="Major facilitator superfamily (MFS) profile" evidence="7">
    <location>
        <begin position="56"/>
        <end position="464"/>
    </location>
</feature>
<dbReference type="InterPro" id="IPR001958">
    <property type="entry name" value="Tet-R_TetA/multi-R_MdtG-like"/>
</dbReference>
<feature type="transmembrane region" description="Helical" evidence="6">
    <location>
        <begin position="127"/>
        <end position="143"/>
    </location>
</feature>
<dbReference type="GO" id="GO:0022857">
    <property type="term" value="F:transmembrane transporter activity"/>
    <property type="evidence" value="ECO:0007669"/>
    <property type="project" value="InterPro"/>
</dbReference>
<dbReference type="AlphaFoldDB" id="A0A286UJV2"/>
<dbReference type="InParanoid" id="A0A286UJV2"/>